<feature type="region of interest" description="Disordered" evidence="1">
    <location>
        <begin position="61"/>
        <end position="125"/>
    </location>
</feature>
<evidence type="ECO:0000313" key="3">
    <source>
        <dbReference type="Proteomes" id="UP000799444"/>
    </source>
</evidence>
<gene>
    <name evidence="2" type="ORF">EJ04DRAFT_30551</name>
</gene>
<comment type="caution">
    <text evidence="2">The sequence shown here is derived from an EMBL/GenBank/DDBJ whole genome shotgun (WGS) entry which is preliminary data.</text>
</comment>
<sequence>MPLPCDARHSRMFMLMQPSRRPRNAPCLYCSNPRSPPHRPFHPILSHAKDHERLLAMHFTPLSQAPHPSSPSSTQPSASQTPTCLPILETKPGPLVHTRDPNHPDSPTRPCLPCLDGPTNTKTVY</sequence>
<name>A0A9P4UW90_9PLEO</name>
<dbReference type="Proteomes" id="UP000799444">
    <property type="component" value="Unassembled WGS sequence"/>
</dbReference>
<evidence type="ECO:0000256" key="1">
    <source>
        <dbReference type="SAM" id="MobiDB-lite"/>
    </source>
</evidence>
<reference evidence="2" key="1">
    <citation type="journal article" date="2020" name="Stud. Mycol.">
        <title>101 Dothideomycetes genomes: a test case for predicting lifestyles and emergence of pathogens.</title>
        <authorList>
            <person name="Haridas S."/>
            <person name="Albert R."/>
            <person name="Binder M."/>
            <person name="Bloem J."/>
            <person name="Labutti K."/>
            <person name="Salamov A."/>
            <person name="Andreopoulos B."/>
            <person name="Baker S."/>
            <person name="Barry K."/>
            <person name="Bills G."/>
            <person name="Bluhm B."/>
            <person name="Cannon C."/>
            <person name="Castanera R."/>
            <person name="Culley D."/>
            <person name="Daum C."/>
            <person name="Ezra D."/>
            <person name="Gonzalez J."/>
            <person name="Henrissat B."/>
            <person name="Kuo A."/>
            <person name="Liang C."/>
            <person name="Lipzen A."/>
            <person name="Lutzoni F."/>
            <person name="Magnuson J."/>
            <person name="Mondo S."/>
            <person name="Nolan M."/>
            <person name="Ohm R."/>
            <person name="Pangilinan J."/>
            <person name="Park H.-J."/>
            <person name="Ramirez L."/>
            <person name="Alfaro M."/>
            <person name="Sun H."/>
            <person name="Tritt A."/>
            <person name="Yoshinaga Y."/>
            <person name="Zwiers L.-H."/>
            <person name="Turgeon B."/>
            <person name="Goodwin S."/>
            <person name="Spatafora J."/>
            <person name="Crous P."/>
            <person name="Grigoriev I."/>
        </authorList>
    </citation>
    <scope>NUCLEOTIDE SEQUENCE</scope>
    <source>
        <strain evidence="2">CBS 125425</strain>
    </source>
</reference>
<proteinExistence type="predicted"/>
<dbReference type="EMBL" id="ML996209">
    <property type="protein sequence ID" value="KAF2730812.1"/>
    <property type="molecule type" value="Genomic_DNA"/>
</dbReference>
<protein>
    <submittedName>
        <fullName evidence="2">Uncharacterized protein</fullName>
    </submittedName>
</protein>
<keyword evidence="3" id="KW-1185">Reference proteome</keyword>
<evidence type="ECO:0000313" key="2">
    <source>
        <dbReference type="EMBL" id="KAF2730812.1"/>
    </source>
</evidence>
<feature type="compositionally biased region" description="Low complexity" evidence="1">
    <location>
        <begin position="63"/>
        <end position="83"/>
    </location>
</feature>
<dbReference type="AlphaFoldDB" id="A0A9P4UW90"/>
<accession>A0A9P4UW90</accession>
<organism evidence="2 3">
    <name type="scientific">Polyplosphaeria fusca</name>
    <dbReference type="NCBI Taxonomy" id="682080"/>
    <lineage>
        <taxon>Eukaryota</taxon>
        <taxon>Fungi</taxon>
        <taxon>Dikarya</taxon>
        <taxon>Ascomycota</taxon>
        <taxon>Pezizomycotina</taxon>
        <taxon>Dothideomycetes</taxon>
        <taxon>Pleosporomycetidae</taxon>
        <taxon>Pleosporales</taxon>
        <taxon>Tetraplosphaeriaceae</taxon>
        <taxon>Polyplosphaeria</taxon>
    </lineage>
</organism>